<sequence length="1084" mass="121191">MDNSPAADSPYSKALWPKLAHDTSSTLSLSAPEESESTSKKVPTKQRIRITIACITCRHKKIKCDGQVPCSHCDKSKTECIYPAATKPVNHEYVETLENRLKSIEFQLHELLSMGMDDSKHASAGEMGEYLSRALQALAEQCEGSSSSATLPRPNFGSQAADSTSSMIPLTQKYKNAIYLAGSDATATEEAFRMDGSMAILSLLVGKLKVDRDGTAKFLLAFDTPKELSYTEARIYHPSPGSPGLSKVLNMVSLDWESVDLPCPYTLPASLMPSRILSELIDIYFKSVHAFLPLLHKPSFLTLCQDGEYRVPPFLLMAICAVASRQASASELESMARPGNPVNHHILFDHARALLDTYIDIPRISTIQGLLLLAYYQIKEKRTGHHLRVRMYLNTAIRMALDMGLNRDLYRSMDVIEASSAGDSPTSTVGYDQYSQRSEPSTTGLRNMSGNGDPPRKKLAVIQLERRLTWLACYFLDGLLNGQHGLEYSVTNMNLEMRRLIRDPSYTTDTVQGATLIFWYLHLDLVHLYRRICEMYRFQASRQSEGTAMTNVLRGTEMLSIEHSLENWITTVPAHLVYTLQGGSAAMTGSQSHAGYRSNLPSYYSLYLHRFYCSIKLLLYRPIMASKTHRGDISDPTSVISKCASAATQLTEIGEFTFQNYSWPWPGCGFFDYQMLQALEVHVYMMVIQTHAPSQSLYSRTIDLVKGYFDLMEMPDLVKDVVEMRQTVDSYFATSGDTALTQAHFSNLQQFRPHQHQVSEASYYSDLNNIHMHLGTPVIDQLTQQRLHVTSSVLSQAPVSNYGELVEGDAHTFPPPISTLVRSEDLFHGQATLDAFSMNHTVDMRDRQQNQELPHQLQQAPLLSFLTDMDIPSFTLYDQSGKQIFQPGQQYQHHHQQQQQQQQQQQYYQEQNFYLPMQSSQTPSPALTSALTPVVAPVAAIMEEARNKNGHGDISRSSTPKPPKRIHSQSTDDTGFPGNASQTQTPRALKKKPSRLLKDTESTIVLGLLEHHLYQQPERQEHGLPPSVTPSALLSSSSTPVSSSDSPSPVTFSTPQGDFEGMTANQDTTDSVTLWDCHLGETIE</sequence>
<keyword evidence="4" id="KW-0804">Transcription</keyword>
<evidence type="ECO:0000256" key="6">
    <source>
        <dbReference type="SAM" id="MobiDB-lite"/>
    </source>
</evidence>
<dbReference type="InterPro" id="IPR050815">
    <property type="entry name" value="TF_fung"/>
</dbReference>
<gene>
    <name evidence="8" type="ORF">BGZ65_003072</name>
</gene>
<dbReference type="CDD" id="cd12148">
    <property type="entry name" value="fungal_TF_MHR"/>
    <property type="match status" value="1"/>
</dbReference>
<comment type="subcellular location">
    <subcellularLocation>
        <location evidence="1">Nucleus</location>
    </subcellularLocation>
</comment>
<keyword evidence="9" id="KW-1185">Reference proteome</keyword>
<evidence type="ECO:0000256" key="5">
    <source>
        <dbReference type="ARBA" id="ARBA00023242"/>
    </source>
</evidence>
<dbReference type="SMART" id="SM00906">
    <property type="entry name" value="Fungal_trans"/>
    <property type="match status" value="1"/>
</dbReference>
<keyword evidence="5" id="KW-0539">Nucleus</keyword>
<feature type="region of interest" description="Disordered" evidence="6">
    <location>
        <begin position="887"/>
        <end position="907"/>
    </location>
</feature>
<dbReference type="GO" id="GO:0003677">
    <property type="term" value="F:DNA binding"/>
    <property type="evidence" value="ECO:0007669"/>
    <property type="project" value="InterPro"/>
</dbReference>
<evidence type="ECO:0000256" key="3">
    <source>
        <dbReference type="ARBA" id="ARBA00023015"/>
    </source>
</evidence>
<dbReference type="EMBL" id="JAAAHW010003604">
    <property type="protein sequence ID" value="KAF9982252.1"/>
    <property type="molecule type" value="Genomic_DNA"/>
</dbReference>
<dbReference type="CDD" id="cd00067">
    <property type="entry name" value="GAL4"/>
    <property type="match status" value="1"/>
</dbReference>
<dbReference type="PANTHER" id="PTHR47338">
    <property type="entry name" value="ZN(II)2CYS6 TRANSCRIPTION FACTOR (EUROFUNG)-RELATED"/>
    <property type="match status" value="1"/>
</dbReference>
<evidence type="ECO:0000256" key="1">
    <source>
        <dbReference type="ARBA" id="ARBA00004123"/>
    </source>
</evidence>
<dbReference type="Pfam" id="PF04082">
    <property type="entry name" value="Fungal_trans"/>
    <property type="match status" value="1"/>
</dbReference>
<dbReference type="OrthoDB" id="3362851at2759"/>
<dbReference type="SMART" id="SM00066">
    <property type="entry name" value="GAL4"/>
    <property type="match status" value="1"/>
</dbReference>
<comment type="caution">
    <text evidence="8">The sequence shown here is derived from an EMBL/GenBank/DDBJ whole genome shotgun (WGS) entry which is preliminary data.</text>
</comment>
<evidence type="ECO:0000256" key="4">
    <source>
        <dbReference type="ARBA" id="ARBA00023163"/>
    </source>
</evidence>
<evidence type="ECO:0000259" key="7">
    <source>
        <dbReference type="PROSITE" id="PS50048"/>
    </source>
</evidence>
<feature type="region of interest" description="Disordered" evidence="6">
    <location>
        <begin position="23"/>
        <end position="42"/>
    </location>
</feature>
<feature type="compositionally biased region" description="Basic and acidic residues" evidence="6">
    <location>
        <begin position="945"/>
        <end position="954"/>
    </location>
</feature>
<dbReference type="PANTHER" id="PTHR47338:SF5">
    <property type="entry name" value="ZN(II)2CYS6 TRANSCRIPTION FACTOR (EUROFUNG)"/>
    <property type="match status" value="1"/>
</dbReference>
<proteinExistence type="predicted"/>
<protein>
    <recommendedName>
        <fullName evidence="7">Zn(2)-C6 fungal-type domain-containing protein</fullName>
    </recommendedName>
</protein>
<dbReference type="GO" id="GO:0000981">
    <property type="term" value="F:DNA-binding transcription factor activity, RNA polymerase II-specific"/>
    <property type="evidence" value="ECO:0007669"/>
    <property type="project" value="InterPro"/>
</dbReference>
<evidence type="ECO:0000313" key="9">
    <source>
        <dbReference type="Proteomes" id="UP000749646"/>
    </source>
</evidence>
<dbReference type="Proteomes" id="UP000749646">
    <property type="component" value="Unassembled WGS sequence"/>
</dbReference>
<organism evidence="8 9">
    <name type="scientific">Modicella reniformis</name>
    <dbReference type="NCBI Taxonomy" id="1440133"/>
    <lineage>
        <taxon>Eukaryota</taxon>
        <taxon>Fungi</taxon>
        <taxon>Fungi incertae sedis</taxon>
        <taxon>Mucoromycota</taxon>
        <taxon>Mortierellomycotina</taxon>
        <taxon>Mortierellomycetes</taxon>
        <taxon>Mortierellales</taxon>
        <taxon>Mortierellaceae</taxon>
        <taxon>Modicella</taxon>
    </lineage>
</organism>
<feature type="region of interest" description="Disordered" evidence="6">
    <location>
        <begin position="945"/>
        <end position="996"/>
    </location>
</feature>
<feature type="compositionally biased region" description="Polar residues" evidence="6">
    <location>
        <begin position="968"/>
        <end position="986"/>
    </location>
</feature>
<dbReference type="GO" id="GO:0006351">
    <property type="term" value="P:DNA-templated transcription"/>
    <property type="evidence" value="ECO:0007669"/>
    <property type="project" value="InterPro"/>
</dbReference>
<reference evidence="8" key="1">
    <citation type="journal article" date="2020" name="Fungal Divers.">
        <title>Resolving the Mortierellaceae phylogeny through synthesis of multi-gene phylogenetics and phylogenomics.</title>
        <authorList>
            <person name="Vandepol N."/>
            <person name="Liber J."/>
            <person name="Desiro A."/>
            <person name="Na H."/>
            <person name="Kennedy M."/>
            <person name="Barry K."/>
            <person name="Grigoriev I.V."/>
            <person name="Miller A.N."/>
            <person name="O'Donnell K."/>
            <person name="Stajich J.E."/>
            <person name="Bonito G."/>
        </authorList>
    </citation>
    <scope>NUCLEOTIDE SEQUENCE</scope>
    <source>
        <strain evidence="8">MES-2147</strain>
    </source>
</reference>
<feature type="compositionally biased region" description="Polar residues" evidence="6">
    <location>
        <begin position="421"/>
        <end position="450"/>
    </location>
</feature>
<keyword evidence="2" id="KW-0479">Metal-binding</keyword>
<accession>A0A9P6M9F1</accession>
<evidence type="ECO:0000256" key="2">
    <source>
        <dbReference type="ARBA" id="ARBA00022723"/>
    </source>
</evidence>
<feature type="compositionally biased region" description="Low complexity" evidence="6">
    <location>
        <begin position="897"/>
        <end position="907"/>
    </location>
</feature>
<feature type="region of interest" description="Disordered" evidence="6">
    <location>
        <begin position="1018"/>
        <end position="1067"/>
    </location>
</feature>
<name>A0A9P6M9F1_9FUNG</name>
<dbReference type="GO" id="GO:0005634">
    <property type="term" value="C:nucleus"/>
    <property type="evidence" value="ECO:0007669"/>
    <property type="project" value="UniProtKB-SubCell"/>
</dbReference>
<dbReference type="InterPro" id="IPR007219">
    <property type="entry name" value="XnlR_reg_dom"/>
</dbReference>
<dbReference type="InterPro" id="IPR001138">
    <property type="entry name" value="Zn2Cys6_DnaBD"/>
</dbReference>
<dbReference type="GO" id="GO:0008270">
    <property type="term" value="F:zinc ion binding"/>
    <property type="evidence" value="ECO:0007669"/>
    <property type="project" value="InterPro"/>
</dbReference>
<dbReference type="SUPFAM" id="SSF57701">
    <property type="entry name" value="Zn2/Cys6 DNA-binding domain"/>
    <property type="match status" value="1"/>
</dbReference>
<feature type="region of interest" description="Disordered" evidence="6">
    <location>
        <begin position="419"/>
        <end position="454"/>
    </location>
</feature>
<dbReference type="AlphaFoldDB" id="A0A9P6M9F1"/>
<feature type="domain" description="Zn(2)-C6 fungal-type" evidence="7">
    <location>
        <begin position="53"/>
        <end position="82"/>
    </location>
</feature>
<keyword evidence="3" id="KW-0805">Transcription regulation</keyword>
<evidence type="ECO:0000313" key="8">
    <source>
        <dbReference type="EMBL" id="KAF9982252.1"/>
    </source>
</evidence>
<feature type="compositionally biased region" description="Low complexity" evidence="6">
    <location>
        <begin position="1024"/>
        <end position="1055"/>
    </location>
</feature>
<dbReference type="Gene3D" id="4.10.240.10">
    <property type="entry name" value="Zn(2)-C6 fungal-type DNA-binding domain"/>
    <property type="match status" value="1"/>
</dbReference>
<dbReference type="Pfam" id="PF00172">
    <property type="entry name" value="Zn_clus"/>
    <property type="match status" value="1"/>
</dbReference>
<dbReference type="PROSITE" id="PS50048">
    <property type="entry name" value="ZN2_CY6_FUNGAL_2"/>
    <property type="match status" value="1"/>
</dbReference>
<dbReference type="PROSITE" id="PS00463">
    <property type="entry name" value="ZN2_CY6_FUNGAL_1"/>
    <property type="match status" value="1"/>
</dbReference>
<dbReference type="InterPro" id="IPR036864">
    <property type="entry name" value="Zn2-C6_fun-type_DNA-bd_sf"/>
</dbReference>